<organism evidence="1 2">
    <name type="scientific">Nesidiocoris tenuis</name>
    <dbReference type="NCBI Taxonomy" id="355587"/>
    <lineage>
        <taxon>Eukaryota</taxon>
        <taxon>Metazoa</taxon>
        <taxon>Ecdysozoa</taxon>
        <taxon>Arthropoda</taxon>
        <taxon>Hexapoda</taxon>
        <taxon>Insecta</taxon>
        <taxon>Pterygota</taxon>
        <taxon>Neoptera</taxon>
        <taxon>Paraneoptera</taxon>
        <taxon>Hemiptera</taxon>
        <taxon>Heteroptera</taxon>
        <taxon>Panheteroptera</taxon>
        <taxon>Cimicomorpha</taxon>
        <taxon>Miridae</taxon>
        <taxon>Dicyphina</taxon>
        <taxon>Nesidiocoris</taxon>
    </lineage>
</organism>
<evidence type="ECO:0000313" key="1">
    <source>
        <dbReference type="EMBL" id="BES99159.1"/>
    </source>
</evidence>
<reference evidence="1 2" key="1">
    <citation type="submission" date="2023-09" db="EMBL/GenBank/DDBJ databases">
        <title>Nesidiocoris tenuis whole genome shotgun sequence.</title>
        <authorList>
            <person name="Shibata T."/>
            <person name="Shimoda M."/>
            <person name="Kobayashi T."/>
            <person name="Uehara T."/>
        </authorList>
    </citation>
    <scope>NUCLEOTIDE SEQUENCE [LARGE SCALE GENOMIC DNA]</scope>
    <source>
        <strain evidence="1 2">Japan</strain>
    </source>
</reference>
<name>A0ABN7B439_9HEMI</name>
<dbReference type="Proteomes" id="UP001307889">
    <property type="component" value="Chromosome 10"/>
</dbReference>
<accession>A0ABN7B439</accession>
<gene>
    <name evidence="1" type="ORF">NTJ_11976</name>
</gene>
<protein>
    <submittedName>
        <fullName evidence="1">Uncharacterized protein</fullName>
    </submittedName>
</protein>
<evidence type="ECO:0000313" key="2">
    <source>
        <dbReference type="Proteomes" id="UP001307889"/>
    </source>
</evidence>
<dbReference type="EMBL" id="AP028918">
    <property type="protein sequence ID" value="BES99159.1"/>
    <property type="molecule type" value="Genomic_DNA"/>
</dbReference>
<proteinExistence type="predicted"/>
<sequence>MDVSQMRLFSWHKEIADVRQKLSAKALKYHTAKLELETEMVLAVPKKGSSYKTSISETAPRIRITPLRYEQRNPPTPSANVEETLNELRELKAVAQKIINNR</sequence>
<keyword evidence="2" id="KW-1185">Reference proteome</keyword>